<sequence>MTGSSVVAFLIASFTLAMVPGAGTATLLRQSARGGRRAAVATVAGLEVGVAVWAVAAALGLSVVLVASEVGYQVLRVAGVVVLIGFGVKALVGRSGPKAGAPRGGGFRSGLLVNLVNPKLAVFAVSFLPQFVSPGAGRWVLVLLAVAWVVVDTIWYLLVLALLATLADVLGRPRVRVVLERVSGVALVGLGVRLAVAG</sequence>
<evidence type="ECO:0000256" key="2">
    <source>
        <dbReference type="ARBA" id="ARBA00022475"/>
    </source>
</evidence>
<dbReference type="EMBL" id="JBHSKF010000003">
    <property type="protein sequence ID" value="MFC5286927.1"/>
    <property type="molecule type" value="Genomic_DNA"/>
</dbReference>
<evidence type="ECO:0000256" key="4">
    <source>
        <dbReference type="ARBA" id="ARBA00022989"/>
    </source>
</evidence>
<feature type="transmembrane region" description="Helical" evidence="6">
    <location>
        <begin position="178"/>
        <end position="196"/>
    </location>
</feature>
<evidence type="ECO:0000256" key="5">
    <source>
        <dbReference type="ARBA" id="ARBA00023136"/>
    </source>
</evidence>
<evidence type="ECO:0000256" key="3">
    <source>
        <dbReference type="ARBA" id="ARBA00022692"/>
    </source>
</evidence>
<dbReference type="PANTHER" id="PTHR30086">
    <property type="entry name" value="ARGININE EXPORTER PROTEIN ARGO"/>
    <property type="match status" value="1"/>
</dbReference>
<name>A0ABW0EJ32_9PSEU</name>
<comment type="subcellular location">
    <subcellularLocation>
        <location evidence="1">Cell membrane</location>
        <topology evidence="1">Multi-pass membrane protein</topology>
    </subcellularLocation>
</comment>
<feature type="transmembrane region" description="Helical" evidence="6">
    <location>
        <begin position="6"/>
        <end position="28"/>
    </location>
</feature>
<keyword evidence="4 6" id="KW-1133">Transmembrane helix</keyword>
<dbReference type="PIRSF" id="PIRSF006324">
    <property type="entry name" value="LeuE"/>
    <property type="match status" value="1"/>
</dbReference>
<gene>
    <name evidence="7" type="ORF">ACFPM7_07675</name>
</gene>
<feature type="transmembrane region" description="Helical" evidence="6">
    <location>
        <begin position="112"/>
        <end position="133"/>
    </location>
</feature>
<dbReference type="Proteomes" id="UP001596157">
    <property type="component" value="Unassembled WGS sequence"/>
</dbReference>
<organism evidence="7 8">
    <name type="scientific">Actinokineospora guangxiensis</name>
    <dbReference type="NCBI Taxonomy" id="1490288"/>
    <lineage>
        <taxon>Bacteria</taxon>
        <taxon>Bacillati</taxon>
        <taxon>Actinomycetota</taxon>
        <taxon>Actinomycetes</taxon>
        <taxon>Pseudonocardiales</taxon>
        <taxon>Pseudonocardiaceae</taxon>
        <taxon>Actinokineospora</taxon>
    </lineage>
</organism>
<keyword evidence="3 6" id="KW-0812">Transmembrane</keyword>
<protein>
    <submittedName>
        <fullName evidence="7">LysE family translocator</fullName>
    </submittedName>
</protein>
<evidence type="ECO:0000313" key="7">
    <source>
        <dbReference type="EMBL" id="MFC5286927.1"/>
    </source>
</evidence>
<evidence type="ECO:0000256" key="1">
    <source>
        <dbReference type="ARBA" id="ARBA00004651"/>
    </source>
</evidence>
<dbReference type="InterPro" id="IPR001123">
    <property type="entry name" value="LeuE-type"/>
</dbReference>
<feature type="transmembrane region" description="Helical" evidence="6">
    <location>
        <begin position="139"/>
        <end position="166"/>
    </location>
</feature>
<accession>A0ABW0EJ32</accession>
<reference evidence="8" key="1">
    <citation type="journal article" date="2019" name="Int. J. Syst. Evol. Microbiol.">
        <title>The Global Catalogue of Microorganisms (GCM) 10K type strain sequencing project: providing services to taxonomists for standard genome sequencing and annotation.</title>
        <authorList>
            <consortium name="The Broad Institute Genomics Platform"/>
            <consortium name="The Broad Institute Genome Sequencing Center for Infectious Disease"/>
            <person name="Wu L."/>
            <person name="Ma J."/>
        </authorList>
    </citation>
    <scope>NUCLEOTIDE SEQUENCE [LARGE SCALE GENOMIC DNA]</scope>
    <source>
        <strain evidence="8">CCUG 59778</strain>
    </source>
</reference>
<evidence type="ECO:0000256" key="6">
    <source>
        <dbReference type="SAM" id="Phobius"/>
    </source>
</evidence>
<proteinExistence type="predicted"/>
<dbReference type="Pfam" id="PF01810">
    <property type="entry name" value="LysE"/>
    <property type="match status" value="1"/>
</dbReference>
<comment type="caution">
    <text evidence="7">The sequence shown here is derived from an EMBL/GenBank/DDBJ whole genome shotgun (WGS) entry which is preliminary data.</text>
</comment>
<dbReference type="PANTHER" id="PTHR30086:SF20">
    <property type="entry name" value="ARGININE EXPORTER PROTEIN ARGO-RELATED"/>
    <property type="match status" value="1"/>
</dbReference>
<feature type="transmembrane region" description="Helical" evidence="6">
    <location>
        <begin position="73"/>
        <end position="92"/>
    </location>
</feature>
<evidence type="ECO:0000313" key="8">
    <source>
        <dbReference type="Proteomes" id="UP001596157"/>
    </source>
</evidence>
<keyword evidence="5 6" id="KW-0472">Membrane</keyword>
<keyword evidence="2" id="KW-1003">Cell membrane</keyword>
<feature type="transmembrane region" description="Helical" evidence="6">
    <location>
        <begin position="40"/>
        <end position="67"/>
    </location>
</feature>
<keyword evidence="8" id="KW-1185">Reference proteome</keyword>
<dbReference type="RefSeq" id="WP_378245371.1">
    <property type="nucleotide sequence ID" value="NZ_JBHSKF010000003.1"/>
</dbReference>